<reference evidence="4 5" key="1">
    <citation type="journal article" date="2015" name="Microbiome">
        <title>Genomic resolution of linkages in carbon, nitrogen, and sulfur cycling among widespread estuary sediment bacteria.</title>
        <authorList>
            <person name="Baker B.J."/>
            <person name="Lazar C.S."/>
            <person name="Teske A.P."/>
            <person name="Dick G.J."/>
        </authorList>
    </citation>
    <scope>NUCLEOTIDE SEQUENCE [LARGE SCALE GENOMIC DNA]</scope>
    <source>
        <strain evidence="4">DG_56</strain>
    </source>
</reference>
<keyword evidence="1" id="KW-0238">DNA-binding</keyword>
<dbReference type="Gene3D" id="1.10.1660.10">
    <property type="match status" value="1"/>
</dbReference>
<dbReference type="PROSITE" id="PS50937">
    <property type="entry name" value="HTH_MERR_2"/>
    <property type="match status" value="1"/>
</dbReference>
<dbReference type="SUPFAM" id="SSF46955">
    <property type="entry name" value="Putative DNA-binding domain"/>
    <property type="match status" value="1"/>
</dbReference>
<dbReference type="Pfam" id="PF13411">
    <property type="entry name" value="MerR_1"/>
    <property type="match status" value="1"/>
</dbReference>
<name>A0A0S7XRZ4_9BACT</name>
<sequence length="119" mass="13823">MNIEDEPVFAISIAARLLGCHEQTLRTYERVGLLRPARSDGNTRLYSQRDIEQCQRVQQLTQMGINLAGVQMIFQMIDQMNAMREEMERQIEQVRQEAEARIAAATRRARTSRSRKADR</sequence>
<dbReference type="NCBIfam" id="NF047375">
    <property type="entry name" value="HeatShock_HspR"/>
    <property type="match status" value="1"/>
</dbReference>
<dbReference type="InterPro" id="IPR009061">
    <property type="entry name" value="DNA-bd_dom_put_sf"/>
</dbReference>
<accession>A0A0S7XRZ4</accession>
<feature type="compositionally biased region" description="Basic residues" evidence="2">
    <location>
        <begin position="107"/>
        <end position="119"/>
    </location>
</feature>
<dbReference type="GO" id="GO:0003700">
    <property type="term" value="F:DNA-binding transcription factor activity"/>
    <property type="evidence" value="ECO:0007669"/>
    <property type="project" value="InterPro"/>
</dbReference>
<dbReference type="EMBL" id="LIZY01000004">
    <property type="protein sequence ID" value="KPJ64841.1"/>
    <property type="molecule type" value="Genomic_DNA"/>
</dbReference>
<dbReference type="PANTHER" id="PTHR30204">
    <property type="entry name" value="REDOX-CYCLING DRUG-SENSING TRANSCRIPTIONAL ACTIVATOR SOXR"/>
    <property type="match status" value="1"/>
</dbReference>
<evidence type="ECO:0000313" key="5">
    <source>
        <dbReference type="Proteomes" id="UP000052020"/>
    </source>
</evidence>
<dbReference type="InterPro" id="IPR000551">
    <property type="entry name" value="MerR-type_HTH_dom"/>
</dbReference>
<protein>
    <recommendedName>
        <fullName evidence="3">HTH merR-type domain-containing protein</fullName>
    </recommendedName>
</protein>
<evidence type="ECO:0000256" key="1">
    <source>
        <dbReference type="ARBA" id="ARBA00023125"/>
    </source>
</evidence>
<dbReference type="AlphaFoldDB" id="A0A0S7XRZ4"/>
<evidence type="ECO:0000313" key="4">
    <source>
        <dbReference type="EMBL" id="KPJ64841.1"/>
    </source>
</evidence>
<feature type="region of interest" description="Disordered" evidence="2">
    <location>
        <begin position="97"/>
        <end position="119"/>
    </location>
</feature>
<proteinExistence type="predicted"/>
<dbReference type="GO" id="GO:0003677">
    <property type="term" value="F:DNA binding"/>
    <property type="evidence" value="ECO:0007669"/>
    <property type="project" value="UniProtKB-KW"/>
</dbReference>
<gene>
    <name evidence="4" type="ORF">AMK68_00300</name>
</gene>
<organism evidence="4 5">
    <name type="scientific">candidate division KD3-62 bacterium DG_56</name>
    <dbReference type="NCBI Taxonomy" id="1704032"/>
    <lineage>
        <taxon>Bacteria</taxon>
        <taxon>candidate division KD3-62</taxon>
    </lineage>
</organism>
<evidence type="ECO:0000256" key="2">
    <source>
        <dbReference type="SAM" id="MobiDB-lite"/>
    </source>
</evidence>
<comment type="caution">
    <text evidence="4">The sequence shown here is derived from an EMBL/GenBank/DDBJ whole genome shotgun (WGS) entry which is preliminary data.</text>
</comment>
<dbReference type="SMART" id="SM00422">
    <property type="entry name" value="HTH_MERR"/>
    <property type="match status" value="1"/>
</dbReference>
<dbReference type="PROSITE" id="PS00552">
    <property type="entry name" value="HTH_MERR_1"/>
    <property type="match status" value="1"/>
</dbReference>
<evidence type="ECO:0000259" key="3">
    <source>
        <dbReference type="PROSITE" id="PS50937"/>
    </source>
</evidence>
<feature type="domain" description="HTH merR-type" evidence="3">
    <location>
        <begin position="8"/>
        <end position="76"/>
    </location>
</feature>
<dbReference type="InterPro" id="IPR047057">
    <property type="entry name" value="MerR_fam"/>
</dbReference>
<dbReference type="PANTHER" id="PTHR30204:SF58">
    <property type="entry name" value="HTH-TYPE TRANSCRIPTIONAL REGULATOR YFMP"/>
    <property type="match status" value="1"/>
</dbReference>
<dbReference type="Proteomes" id="UP000052020">
    <property type="component" value="Unassembled WGS sequence"/>
</dbReference>